<feature type="domain" description="AAA" evidence="4">
    <location>
        <begin position="343"/>
        <end position="532"/>
    </location>
</feature>
<feature type="region of interest" description="Disordered" evidence="2">
    <location>
        <begin position="288"/>
        <end position="313"/>
    </location>
</feature>
<evidence type="ECO:0000313" key="5">
    <source>
        <dbReference type="EMBL" id="QOV91259.1"/>
    </source>
</evidence>
<dbReference type="Pfam" id="PF13614">
    <property type="entry name" value="AAA_31"/>
    <property type="match status" value="1"/>
</dbReference>
<accession>A0A7M2X0R5</accession>
<dbReference type="AlphaFoldDB" id="A0A7M2X0R5"/>
<evidence type="ECO:0000256" key="1">
    <source>
        <dbReference type="SAM" id="Coils"/>
    </source>
</evidence>
<proteinExistence type="predicted"/>
<feature type="region of interest" description="Disordered" evidence="2">
    <location>
        <begin position="189"/>
        <end position="252"/>
    </location>
</feature>
<dbReference type="Gene3D" id="3.40.50.300">
    <property type="entry name" value="P-loop containing nucleotide triphosphate hydrolases"/>
    <property type="match status" value="1"/>
</dbReference>
<feature type="compositionally biased region" description="Polar residues" evidence="2">
    <location>
        <begin position="136"/>
        <end position="146"/>
    </location>
</feature>
<feature type="compositionally biased region" description="Basic and acidic residues" evidence="2">
    <location>
        <begin position="124"/>
        <end position="135"/>
    </location>
</feature>
<feature type="region of interest" description="Disordered" evidence="2">
    <location>
        <begin position="124"/>
        <end position="160"/>
    </location>
</feature>
<evidence type="ECO:0000313" key="6">
    <source>
        <dbReference type="Proteomes" id="UP000593765"/>
    </source>
</evidence>
<keyword evidence="3" id="KW-0812">Transmembrane</keyword>
<feature type="compositionally biased region" description="Basic and acidic residues" evidence="2">
    <location>
        <begin position="147"/>
        <end position="160"/>
    </location>
</feature>
<feature type="compositionally biased region" description="Polar residues" evidence="2">
    <location>
        <begin position="242"/>
        <end position="252"/>
    </location>
</feature>
<dbReference type="EMBL" id="CP063458">
    <property type="protein sequence ID" value="QOV91259.1"/>
    <property type="molecule type" value="Genomic_DNA"/>
</dbReference>
<feature type="compositionally biased region" description="Basic and acidic residues" evidence="2">
    <location>
        <begin position="189"/>
        <end position="241"/>
    </location>
</feature>
<dbReference type="PANTHER" id="PTHR13696:SF99">
    <property type="entry name" value="COBYRINIC ACID AC-DIAMIDE SYNTHASE"/>
    <property type="match status" value="1"/>
</dbReference>
<feature type="coiled-coil region" evidence="1">
    <location>
        <begin position="36"/>
        <end position="77"/>
    </location>
</feature>
<evidence type="ECO:0000259" key="4">
    <source>
        <dbReference type="Pfam" id="PF13614"/>
    </source>
</evidence>
<protein>
    <submittedName>
        <fullName evidence="5">AAA family ATPase</fullName>
    </submittedName>
</protein>
<keyword evidence="3" id="KW-1133">Transmembrane helix</keyword>
<dbReference type="PANTHER" id="PTHR13696">
    <property type="entry name" value="P-LOOP CONTAINING NUCLEOSIDE TRIPHOSPHATE HYDROLASE"/>
    <property type="match status" value="1"/>
</dbReference>
<dbReference type="InterPro" id="IPR050678">
    <property type="entry name" value="DNA_Partitioning_ATPase"/>
</dbReference>
<organism evidence="5 6">
    <name type="scientific">Humisphaera borealis</name>
    <dbReference type="NCBI Taxonomy" id="2807512"/>
    <lineage>
        <taxon>Bacteria</taxon>
        <taxon>Pseudomonadati</taxon>
        <taxon>Planctomycetota</taxon>
        <taxon>Phycisphaerae</taxon>
        <taxon>Tepidisphaerales</taxon>
        <taxon>Tepidisphaeraceae</taxon>
        <taxon>Humisphaera</taxon>
    </lineage>
</organism>
<sequence>MDWLQNIPEFVKMSWPEISKVMIGVFMAAFLAYGWVRAIREKERVIREDRDRLQREIEKYEASLREQRQTTDRLLKEQKADLEDRGFKHVQEERRVADERVLAEREVGRSQFEQFQRSVEREMELMRQSAEREAQQLRSQAETTQKQMREHAEQKEQQLVRQGELREQQLTAQFRQAELQWQEQSQRREQQLKEEAESRQQRMKQDAESREQQMSEAMTREVEQIRRSARSEVEAVREDASRQLQKATADANQAVEQAKSSFAIRLSETIQRHAAETDRMQSALADQARRLEETSSRLQAAEEAAEESKTRHRDRLGKIHRIWDVAPLREPPPFVPVTERKTRFISVANLKGGVGKTTVAGNAGIALACRGHRVLLVDLDFQGSLTQVALERRTLSAVVKRQETARALFDPHEEPASEWLDRIIHPVECLPADAQGKCDIIGAWNDLADVELRELSRWLLEPEMDIRFRIRELFHTPEICDRYDYVIFDCPPRLTTAAVNALAASDGVIIPIMLDWQSAAPILYMLRRIRDLRPVLQGGGVIGMVANQVRYNNTGKPIAQMQGIFDQVCKRLDAEQLTAADAFRVMIAAEPQISAEVNASRIAAAKPALRPMFSDLVDSIERVTRHESLALV</sequence>
<gene>
    <name evidence="5" type="ORF">IPV69_07845</name>
</gene>
<feature type="transmembrane region" description="Helical" evidence="3">
    <location>
        <begin position="18"/>
        <end position="36"/>
    </location>
</feature>
<evidence type="ECO:0000256" key="2">
    <source>
        <dbReference type="SAM" id="MobiDB-lite"/>
    </source>
</evidence>
<name>A0A7M2X0R5_9BACT</name>
<keyword evidence="3" id="KW-0472">Membrane</keyword>
<dbReference type="SUPFAM" id="SSF52540">
    <property type="entry name" value="P-loop containing nucleoside triphosphate hydrolases"/>
    <property type="match status" value="1"/>
</dbReference>
<dbReference type="CDD" id="cd02042">
    <property type="entry name" value="ParAB_family"/>
    <property type="match status" value="1"/>
</dbReference>
<dbReference type="InterPro" id="IPR025669">
    <property type="entry name" value="AAA_dom"/>
</dbReference>
<dbReference type="Proteomes" id="UP000593765">
    <property type="component" value="Chromosome"/>
</dbReference>
<dbReference type="KEGG" id="hbs:IPV69_07845"/>
<evidence type="ECO:0000256" key="3">
    <source>
        <dbReference type="SAM" id="Phobius"/>
    </source>
</evidence>
<dbReference type="InterPro" id="IPR027417">
    <property type="entry name" value="P-loop_NTPase"/>
</dbReference>
<keyword evidence="6" id="KW-1185">Reference proteome</keyword>
<keyword evidence="1" id="KW-0175">Coiled coil</keyword>
<reference evidence="5 6" key="1">
    <citation type="submission" date="2020-10" db="EMBL/GenBank/DDBJ databases">
        <title>Wide distribution of Phycisphaera-like planctomycetes from WD2101 soil group in peatlands and genome analysis of the first cultivated representative.</title>
        <authorList>
            <person name="Dedysh S.N."/>
            <person name="Beletsky A.V."/>
            <person name="Ivanova A."/>
            <person name="Kulichevskaya I.S."/>
            <person name="Suzina N.E."/>
            <person name="Philippov D.A."/>
            <person name="Rakitin A.L."/>
            <person name="Mardanov A.V."/>
            <person name="Ravin N.V."/>
        </authorList>
    </citation>
    <scope>NUCLEOTIDE SEQUENCE [LARGE SCALE GENOMIC DNA]</scope>
    <source>
        <strain evidence="5 6">M1803</strain>
    </source>
</reference>
<dbReference type="RefSeq" id="WP_206294459.1">
    <property type="nucleotide sequence ID" value="NZ_CP063458.1"/>
</dbReference>